<dbReference type="GO" id="GO:0003746">
    <property type="term" value="F:translation elongation factor activity"/>
    <property type="evidence" value="ECO:0007669"/>
    <property type="project" value="UniProtKB-UniRule"/>
</dbReference>
<feature type="domain" description="Translation elongation factor EFTs/EF1B dimerisation" evidence="9">
    <location>
        <begin position="71"/>
        <end position="289"/>
    </location>
</feature>
<dbReference type="PROSITE" id="PS01126">
    <property type="entry name" value="EF_TS_1"/>
    <property type="match status" value="1"/>
</dbReference>
<dbReference type="NCBIfam" id="TIGR00116">
    <property type="entry name" value="tsf"/>
    <property type="match status" value="1"/>
</dbReference>
<dbReference type="FunFam" id="1.10.286.20:FF:000001">
    <property type="entry name" value="Elongation factor Ts"/>
    <property type="match status" value="1"/>
</dbReference>
<dbReference type="InterPro" id="IPR001816">
    <property type="entry name" value="Transl_elong_EFTs/EF1B"/>
</dbReference>
<dbReference type="HAMAP" id="MF_00050">
    <property type="entry name" value="EF_Ts"/>
    <property type="match status" value="1"/>
</dbReference>
<dbReference type="InterPro" id="IPR014039">
    <property type="entry name" value="Transl_elong_EFTs/EF1B_dimer"/>
</dbReference>
<evidence type="ECO:0000256" key="1">
    <source>
        <dbReference type="ARBA" id="ARBA00005532"/>
    </source>
</evidence>
<dbReference type="Gene3D" id="3.30.479.20">
    <property type="entry name" value="Elongation factor Ts, dimerisation domain"/>
    <property type="match status" value="2"/>
</dbReference>
<dbReference type="AlphaFoldDB" id="A0AAJ6B217"/>
<reference evidence="10" key="1">
    <citation type="submission" date="2023-03" db="EMBL/GenBank/DDBJ databases">
        <title>Andean soil-derived lignocellulolytic bacterial consortium as a source of novel taxa and putative plastic-active enzymes.</title>
        <authorList>
            <person name="Diaz-Garcia L."/>
            <person name="Chuvochina M."/>
            <person name="Feuerriegel G."/>
            <person name="Bunk B."/>
            <person name="Sproer C."/>
            <person name="Streit W.R."/>
            <person name="Rodriguez L.M."/>
            <person name="Overmann J."/>
            <person name="Jimenez D.J."/>
        </authorList>
    </citation>
    <scope>NUCLEOTIDE SEQUENCE</scope>
    <source>
        <strain evidence="10">MAG 4196</strain>
    </source>
</reference>
<feature type="region of interest" description="Involved in Mg(2+) ion dislocation from EF-Tu" evidence="6">
    <location>
        <begin position="80"/>
        <end position="83"/>
    </location>
</feature>
<proteinExistence type="inferred from homology"/>
<sequence length="310" mass="32722">MVEITAGLVKQLRDSTGVGMMDCKKALAETNGDMEAAVDWLRTRGLAKAAKKADRVAAEGLVGVATAGTKAAVVEVNSETDFVARNEQFQNIVSAIAKLSLDADGDVVKLGEMPFPGTGHSVSAELTEAIAKIGENMNLRRTEAVSVSDGVVESYVHNAVKAGLGKIGILVALESTGDKAALSALGRQLAMHIAATNPLAIDPEELDQAVVARERAIILEQVKESGKSAEIAEKMVDGRMRKYFEEVTLLAQTFVIDGETKVRDAIKNAEKDVGAPIKLTKFVRYALGEGIEKVETDFAAEVAATAGVKA</sequence>
<protein>
    <recommendedName>
        <fullName evidence="2 6">Elongation factor Ts</fullName>
        <shortName evidence="6">EF-Ts</shortName>
    </recommendedName>
</protein>
<evidence type="ECO:0000256" key="2">
    <source>
        <dbReference type="ARBA" id="ARBA00016956"/>
    </source>
</evidence>
<keyword evidence="4 6" id="KW-0251">Elongation factor</keyword>
<comment type="similarity">
    <text evidence="1 6 7">Belongs to the EF-Ts family.</text>
</comment>
<evidence type="ECO:0000256" key="4">
    <source>
        <dbReference type="ARBA" id="ARBA00022768"/>
    </source>
</evidence>
<evidence type="ECO:0000256" key="5">
    <source>
        <dbReference type="ARBA" id="ARBA00022917"/>
    </source>
</evidence>
<dbReference type="Gene3D" id="1.10.286.20">
    <property type="match status" value="1"/>
</dbReference>
<keyword evidence="5 6" id="KW-0648">Protein biosynthesis</keyword>
<dbReference type="InterPro" id="IPR018101">
    <property type="entry name" value="Transl_elong_Ts_CS"/>
</dbReference>
<organism evidence="10 11">
    <name type="scientific">Candidatus Devosia phytovorans</name>
    <dbReference type="NCBI Taxonomy" id="3121372"/>
    <lineage>
        <taxon>Bacteria</taxon>
        <taxon>Pseudomonadati</taxon>
        <taxon>Pseudomonadota</taxon>
        <taxon>Alphaproteobacteria</taxon>
        <taxon>Hyphomicrobiales</taxon>
        <taxon>Devosiaceae</taxon>
        <taxon>Devosia</taxon>
    </lineage>
</organism>
<evidence type="ECO:0000313" key="11">
    <source>
        <dbReference type="Proteomes" id="UP001217476"/>
    </source>
</evidence>
<dbReference type="InterPro" id="IPR036402">
    <property type="entry name" value="EF-Ts_dimer_sf"/>
</dbReference>
<dbReference type="SUPFAM" id="SSF54713">
    <property type="entry name" value="Elongation factor Ts (EF-Ts), dimerisation domain"/>
    <property type="match status" value="1"/>
</dbReference>
<dbReference type="PANTHER" id="PTHR11741">
    <property type="entry name" value="ELONGATION FACTOR TS"/>
    <property type="match status" value="1"/>
</dbReference>
<comment type="subcellular location">
    <subcellularLocation>
        <location evidence="6 8">Cytoplasm</location>
    </subcellularLocation>
</comment>
<dbReference type="Pfam" id="PF00889">
    <property type="entry name" value="EF_TS"/>
    <property type="match status" value="1"/>
</dbReference>
<dbReference type="CDD" id="cd14275">
    <property type="entry name" value="UBA_EF-Ts"/>
    <property type="match status" value="1"/>
</dbReference>
<dbReference type="PROSITE" id="PS01127">
    <property type="entry name" value="EF_TS_2"/>
    <property type="match status" value="1"/>
</dbReference>
<comment type="function">
    <text evidence="6 7">Associates with the EF-Tu.GDP complex and induces the exchange of GDP to GTP. It remains bound to the aminoacyl-tRNA.EF-Tu.GTP complex up to the GTP hydrolysis stage on the ribosome.</text>
</comment>
<dbReference type="Gene3D" id="1.10.8.10">
    <property type="entry name" value="DNA helicase RuvA subunit, C-terminal domain"/>
    <property type="match status" value="1"/>
</dbReference>
<evidence type="ECO:0000259" key="9">
    <source>
        <dbReference type="Pfam" id="PF00889"/>
    </source>
</evidence>
<accession>A0AAJ6B217</accession>
<evidence type="ECO:0000256" key="8">
    <source>
        <dbReference type="RuleBase" id="RU000643"/>
    </source>
</evidence>
<dbReference type="InterPro" id="IPR009060">
    <property type="entry name" value="UBA-like_sf"/>
</dbReference>
<dbReference type="Proteomes" id="UP001217476">
    <property type="component" value="Chromosome"/>
</dbReference>
<dbReference type="FunFam" id="1.10.8.10:FF:000001">
    <property type="entry name" value="Elongation factor Ts"/>
    <property type="match status" value="1"/>
</dbReference>
<evidence type="ECO:0000256" key="7">
    <source>
        <dbReference type="RuleBase" id="RU000642"/>
    </source>
</evidence>
<evidence type="ECO:0000313" key="10">
    <source>
        <dbReference type="EMBL" id="WEK05919.1"/>
    </source>
</evidence>
<dbReference type="SUPFAM" id="SSF46934">
    <property type="entry name" value="UBA-like"/>
    <property type="match status" value="1"/>
</dbReference>
<keyword evidence="3 6" id="KW-0963">Cytoplasm</keyword>
<dbReference type="EMBL" id="CP119312">
    <property type="protein sequence ID" value="WEK05919.1"/>
    <property type="molecule type" value="Genomic_DNA"/>
</dbReference>
<evidence type="ECO:0000256" key="3">
    <source>
        <dbReference type="ARBA" id="ARBA00022490"/>
    </source>
</evidence>
<evidence type="ECO:0000256" key="6">
    <source>
        <dbReference type="HAMAP-Rule" id="MF_00050"/>
    </source>
</evidence>
<name>A0AAJ6B217_9HYPH</name>
<dbReference type="GO" id="GO:0005737">
    <property type="term" value="C:cytoplasm"/>
    <property type="evidence" value="ECO:0007669"/>
    <property type="project" value="UniProtKB-SubCell"/>
</dbReference>
<dbReference type="PANTHER" id="PTHR11741:SF0">
    <property type="entry name" value="ELONGATION FACTOR TS, MITOCHONDRIAL"/>
    <property type="match status" value="1"/>
</dbReference>
<gene>
    <name evidence="6 10" type="primary">tsf</name>
    <name evidence="10" type="ORF">P0Y65_06595</name>
</gene>